<keyword evidence="3" id="KW-1185">Reference proteome</keyword>
<organism evidence="2 3">
    <name type="scientific">Stegodyphus mimosarum</name>
    <name type="common">African social velvet spider</name>
    <dbReference type="NCBI Taxonomy" id="407821"/>
    <lineage>
        <taxon>Eukaryota</taxon>
        <taxon>Metazoa</taxon>
        <taxon>Ecdysozoa</taxon>
        <taxon>Arthropoda</taxon>
        <taxon>Chelicerata</taxon>
        <taxon>Arachnida</taxon>
        <taxon>Araneae</taxon>
        <taxon>Araneomorphae</taxon>
        <taxon>Entelegynae</taxon>
        <taxon>Eresoidea</taxon>
        <taxon>Eresidae</taxon>
        <taxon>Stegodyphus</taxon>
    </lineage>
</organism>
<evidence type="ECO:0000259" key="1">
    <source>
        <dbReference type="PROSITE" id="PS50191"/>
    </source>
</evidence>
<dbReference type="PROSITE" id="PS50191">
    <property type="entry name" value="CRAL_TRIO"/>
    <property type="match status" value="1"/>
</dbReference>
<feature type="non-terminal residue" evidence="2">
    <location>
        <position position="1"/>
    </location>
</feature>
<dbReference type="Pfam" id="PF00650">
    <property type="entry name" value="CRAL_TRIO"/>
    <property type="match status" value="1"/>
</dbReference>
<dbReference type="EMBL" id="KK114501">
    <property type="protein sequence ID" value="KFM62586.1"/>
    <property type="molecule type" value="Genomic_DNA"/>
</dbReference>
<dbReference type="Gene3D" id="3.40.525.10">
    <property type="entry name" value="CRAL-TRIO lipid binding domain"/>
    <property type="match status" value="1"/>
</dbReference>
<dbReference type="GO" id="GO:0005737">
    <property type="term" value="C:cytoplasm"/>
    <property type="evidence" value="ECO:0007669"/>
    <property type="project" value="TreeGrafter"/>
</dbReference>
<dbReference type="PANTHER" id="PTHR23324:SF83">
    <property type="entry name" value="SEC14-LIKE PROTEIN 2"/>
    <property type="match status" value="1"/>
</dbReference>
<dbReference type="InterPro" id="IPR036865">
    <property type="entry name" value="CRAL-TRIO_dom_sf"/>
</dbReference>
<feature type="non-terminal residue" evidence="2">
    <location>
        <position position="81"/>
    </location>
</feature>
<dbReference type="OrthoDB" id="1434354at2759"/>
<evidence type="ECO:0000313" key="3">
    <source>
        <dbReference type="Proteomes" id="UP000054359"/>
    </source>
</evidence>
<proteinExistence type="predicted"/>
<dbReference type="InterPro" id="IPR001251">
    <property type="entry name" value="CRAL-TRIO_dom"/>
</dbReference>
<dbReference type="SUPFAM" id="SSF52087">
    <property type="entry name" value="CRAL/TRIO domain"/>
    <property type="match status" value="1"/>
</dbReference>
<dbReference type="STRING" id="407821.A0A087TBU7"/>
<feature type="domain" description="CRAL-TRIO" evidence="1">
    <location>
        <begin position="1"/>
        <end position="81"/>
    </location>
</feature>
<dbReference type="InterPro" id="IPR051064">
    <property type="entry name" value="SEC14/CRAL-TRIO_domain"/>
</dbReference>
<name>A0A087TBU7_STEMI</name>
<sequence>TGKYVEERTFIFDLNGLSIRQIYHRDVYDLVISFLKLYEGNYPENLRVAYVINTPSFFAWMFSMIKSLLSDDTVQKLKIYG</sequence>
<dbReference type="Proteomes" id="UP000054359">
    <property type="component" value="Unassembled WGS sequence"/>
</dbReference>
<accession>A0A087TBU7</accession>
<dbReference type="PANTHER" id="PTHR23324">
    <property type="entry name" value="SEC14 RELATED PROTEIN"/>
    <property type="match status" value="1"/>
</dbReference>
<dbReference type="AlphaFoldDB" id="A0A087TBU7"/>
<reference evidence="2 3" key="1">
    <citation type="submission" date="2013-11" db="EMBL/GenBank/DDBJ databases">
        <title>Genome sequencing of Stegodyphus mimosarum.</title>
        <authorList>
            <person name="Bechsgaard J."/>
        </authorList>
    </citation>
    <scope>NUCLEOTIDE SEQUENCE [LARGE SCALE GENOMIC DNA]</scope>
</reference>
<protein>
    <submittedName>
        <fullName evidence="2">SEC14-like protein 2</fullName>
    </submittedName>
</protein>
<gene>
    <name evidence="2" type="ORF">X975_04348</name>
</gene>
<dbReference type="CDD" id="cd00170">
    <property type="entry name" value="SEC14"/>
    <property type="match status" value="1"/>
</dbReference>
<evidence type="ECO:0000313" key="2">
    <source>
        <dbReference type="EMBL" id="KFM62586.1"/>
    </source>
</evidence>